<dbReference type="AlphaFoldDB" id="A0A9P6IMC8"/>
<dbReference type="GO" id="GO:0004300">
    <property type="term" value="F:enoyl-CoA hydratase activity"/>
    <property type="evidence" value="ECO:0007669"/>
    <property type="project" value="TreeGrafter"/>
</dbReference>
<gene>
    <name evidence="2" type="ORF">BGZ65_000907</name>
</gene>
<organism evidence="2 3">
    <name type="scientific">Modicella reniformis</name>
    <dbReference type="NCBI Taxonomy" id="1440133"/>
    <lineage>
        <taxon>Eukaryota</taxon>
        <taxon>Fungi</taxon>
        <taxon>Fungi incertae sedis</taxon>
        <taxon>Mucoromycota</taxon>
        <taxon>Mortierellomycotina</taxon>
        <taxon>Mortierellomycetes</taxon>
        <taxon>Mortierellales</taxon>
        <taxon>Mortierellaceae</taxon>
        <taxon>Modicella</taxon>
    </lineage>
</organism>
<evidence type="ECO:0000313" key="2">
    <source>
        <dbReference type="EMBL" id="KAF9937842.1"/>
    </source>
</evidence>
<dbReference type="PANTHER" id="PTHR13078:SF57">
    <property type="entry name" value="DEHYDRATASE, PUTATIVE (AFU_ORTHOLOGUE AFUA_5G00640)-RELATED"/>
    <property type="match status" value="1"/>
</dbReference>
<accession>A0A9P6IMC8</accession>
<dbReference type="Pfam" id="PF22622">
    <property type="entry name" value="MFE-2_hydrat-2_N"/>
    <property type="match status" value="1"/>
</dbReference>
<name>A0A9P6IMC8_9FUNG</name>
<evidence type="ECO:0000259" key="1">
    <source>
        <dbReference type="Pfam" id="PF22622"/>
    </source>
</evidence>
<dbReference type="InterPro" id="IPR029069">
    <property type="entry name" value="HotDog_dom_sf"/>
</dbReference>
<dbReference type="GO" id="GO:0006635">
    <property type="term" value="P:fatty acid beta-oxidation"/>
    <property type="evidence" value="ECO:0007669"/>
    <property type="project" value="TreeGrafter"/>
</dbReference>
<feature type="domain" description="Peroxisomal multifunctional enzyme type 2-like N-terminal" evidence="1">
    <location>
        <begin position="25"/>
        <end position="59"/>
    </location>
</feature>
<protein>
    <recommendedName>
        <fullName evidence="1">Peroxisomal multifunctional enzyme type 2-like N-terminal domain-containing protein</fullName>
    </recommendedName>
</protein>
<dbReference type="Gene3D" id="3.10.129.10">
    <property type="entry name" value="Hotdog Thioesterase"/>
    <property type="match status" value="2"/>
</dbReference>
<dbReference type="PANTHER" id="PTHR13078">
    <property type="entry name" value="PEROXISOMAL MULTIFUNCTIONAL ENZYME TYPE 2-RELATED"/>
    <property type="match status" value="1"/>
</dbReference>
<sequence length="166" mass="18337">MSSSSSKVDLSKAIGFQAAPLKVVYNSRDLMLYALSIGVHSEELHFLYENDPAFAAFQPIQLFSALNSIEILRPLPTEGGSFELLSQVSGKGMVIERTVQMVDPKDPLRPYSTMKGSVFVRGAGGWGGPKGLEQESKSPLNHPRIKHPIMFTRMSRMRIRLSLSSL</sequence>
<dbReference type="InterPro" id="IPR054357">
    <property type="entry name" value="MFE-2_N"/>
</dbReference>
<dbReference type="GO" id="GO:0005777">
    <property type="term" value="C:peroxisome"/>
    <property type="evidence" value="ECO:0007669"/>
    <property type="project" value="TreeGrafter"/>
</dbReference>
<dbReference type="Proteomes" id="UP000749646">
    <property type="component" value="Unassembled WGS sequence"/>
</dbReference>
<feature type="non-terminal residue" evidence="2">
    <location>
        <position position="1"/>
    </location>
</feature>
<evidence type="ECO:0000313" key="3">
    <source>
        <dbReference type="Proteomes" id="UP000749646"/>
    </source>
</evidence>
<dbReference type="SUPFAM" id="SSF54637">
    <property type="entry name" value="Thioesterase/thiol ester dehydrase-isomerase"/>
    <property type="match status" value="1"/>
</dbReference>
<comment type="caution">
    <text evidence="2">The sequence shown here is derived from an EMBL/GenBank/DDBJ whole genome shotgun (WGS) entry which is preliminary data.</text>
</comment>
<keyword evidence="3" id="KW-1185">Reference proteome</keyword>
<dbReference type="GO" id="GO:0044594">
    <property type="term" value="F:17-beta-hydroxysteroid dehydrogenase (NAD+) activity"/>
    <property type="evidence" value="ECO:0007669"/>
    <property type="project" value="TreeGrafter"/>
</dbReference>
<dbReference type="OrthoDB" id="60204at2759"/>
<dbReference type="EMBL" id="JAAAHW010009649">
    <property type="protein sequence ID" value="KAF9937842.1"/>
    <property type="molecule type" value="Genomic_DNA"/>
</dbReference>
<proteinExistence type="predicted"/>
<dbReference type="GO" id="GO:0003857">
    <property type="term" value="F:(3S)-3-hydroxyacyl-CoA dehydrogenase (NAD+) activity"/>
    <property type="evidence" value="ECO:0007669"/>
    <property type="project" value="TreeGrafter"/>
</dbReference>
<reference evidence="2" key="1">
    <citation type="journal article" date="2020" name="Fungal Divers.">
        <title>Resolving the Mortierellaceae phylogeny through synthesis of multi-gene phylogenetics and phylogenomics.</title>
        <authorList>
            <person name="Vandepol N."/>
            <person name="Liber J."/>
            <person name="Desiro A."/>
            <person name="Na H."/>
            <person name="Kennedy M."/>
            <person name="Barry K."/>
            <person name="Grigoriev I.V."/>
            <person name="Miller A.N."/>
            <person name="O'Donnell K."/>
            <person name="Stajich J.E."/>
            <person name="Bonito G."/>
        </authorList>
    </citation>
    <scope>NUCLEOTIDE SEQUENCE</scope>
    <source>
        <strain evidence="2">MES-2147</strain>
    </source>
</reference>